<evidence type="ECO:0008006" key="4">
    <source>
        <dbReference type="Google" id="ProtNLM"/>
    </source>
</evidence>
<accession>A0A0B2V367</accession>
<dbReference type="AlphaFoldDB" id="A0A0B2V367"/>
<evidence type="ECO:0000256" key="1">
    <source>
        <dbReference type="SAM" id="MobiDB-lite"/>
    </source>
</evidence>
<feature type="region of interest" description="Disordered" evidence="1">
    <location>
        <begin position="1"/>
        <end position="22"/>
    </location>
</feature>
<dbReference type="EMBL" id="JPKZ01002700">
    <property type="protein sequence ID" value="KHN75460.1"/>
    <property type="molecule type" value="Genomic_DNA"/>
</dbReference>
<reference evidence="2 3" key="1">
    <citation type="submission" date="2014-11" db="EMBL/GenBank/DDBJ databases">
        <title>Genetic blueprint of the zoonotic pathogen Toxocara canis.</title>
        <authorList>
            <person name="Zhu X.-Q."/>
            <person name="Korhonen P.K."/>
            <person name="Cai H."/>
            <person name="Young N.D."/>
            <person name="Nejsum P."/>
            <person name="von Samson-Himmelstjerna G."/>
            <person name="Boag P.R."/>
            <person name="Tan P."/>
            <person name="Li Q."/>
            <person name="Min J."/>
            <person name="Yang Y."/>
            <person name="Wang X."/>
            <person name="Fang X."/>
            <person name="Hall R.S."/>
            <person name="Hofmann A."/>
            <person name="Sternberg P.W."/>
            <person name="Jex A.R."/>
            <person name="Gasser R.B."/>
        </authorList>
    </citation>
    <scope>NUCLEOTIDE SEQUENCE [LARGE SCALE GENOMIC DNA]</scope>
    <source>
        <strain evidence="2">PN_DK_2014</strain>
    </source>
</reference>
<dbReference type="OrthoDB" id="9990676at2759"/>
<gene>
    <name evidence="2" type="ORF">Tcan_18340</name>
</gene>
<proteinExistence type="predicted"/>
<dbReference type="STRING" id="6265.A0A0B2V367"/>
<comment type="caution">
    <text evidence="2">The sequence shown here is derived from an EMBL/GenBank/DDBJ whole genome shotgun (WGS) entry which is preliminary data.</text>
</comment>
<keyword evidence="3" id="KW-1185">Reference proteome</keyword>
<evidence type="ECO:0000313" key="3">
    <source>
        <dbReference type="Proteomes" id="UP000031036"/>
    </source>
</evidence>
<organism evidence="2 3">
    <name type="scientific">Toxocara canis</name>
    <name type="common">Canine roundworm</name>
    <dbReference type="NCBI Taxonomy" id="6265"/>
    <lineage>
        <taxon>Eukaryota</taxon>
        <taxon>Metazoa</taxon>
        <taxon>Ecdysozoa</taxon>
        <taxon>Nematoda</taxon>
        <taxon>Chromadorea</taxon>
        <taxon>Rhabditida</taxon>
        <taxon>Spirurina</taxon>
        <taxon>Ascaridomorpha</taxon>
        <taxon>Ascaridoidea</taxon>
        <taxon>Toxocaridae</taxon>
        <taxon>Toxocara</taxon>
    </lineage>
</organism>
<name>A0A0B2V367_TOXCA</name>
<sequence length="170" mass="19225">MFRNGAATGAQSRRRSRLSSSTTKPLSTIQLVRLIIVIPPGEEVIPDVQQFAVQMDVDLELLEPTLDSVECTEMNAVMELLLKPASYLLCFLGDKYGECALPFDMREAEFDAIRTAAFEASNDVRLLDKYYELDKSRNPSEYRLRRIAIDPLERRALIDVIQTGAKQLIN</sequence>
<evidence type="ECO:0000313" key="2">
    <source>
        <dbReference type="EMBL" id="KHN75460.1"/>
    </source>
</evidence>
<dbReference type="OMA" id="GFDLEWI"/>
<protein>
    <recommendedName>
        <fullName evidence="4">DUF4062 domain-containing protein</fullName>
    </recommendedName>
</protein>
<dbReference type="Proteomes" id="UP000031036">
    <property type="component" value="Unassembled WGS sequence"/>
</dbReference>